<name>A0AA38WZL3_9EURO</name>
<keyword evidence="9" id="KW-1185">Reference proteome</keyword>
<evidence type="ECO:0000256" key="1">
    <source>
        <dbReference type="ARBA" id="ARBA00001974"/>
    </source>
</evidence>
<feature type="domain" description="Glucose-methanol-choline oxidoreductase N-terminal" evidence="6">
    <location>
        <begin position="15"/>
        <end position="326"/>
    </location>
</feature>
<dbReference type="GO" id="GO:0016614">
    <property type="term" value="F:oxidoreductase activity, acting on CH-OH group of donors"/>
    <property type="evidence" value="ECO:0007669"/>
    <property type="project" value="InterPro"/>
</dbReference>
<dbReference type="EMBL" id="JAPDRK010000020">
    <property type="protein sequence ID" value="KAJ9604062.1"/>
    <property type="molecule type" value="Genomic_DNA"/>
</dbReference>
<keyword evidence="4 5" id="KW-0274">FAD</keyword>
<gene>
    <name evidence="8" type="ORF">H2200_011585</name>
</gene>
<proteinExistence type="inferred from homology"/>
<dbReference type="PANTHER" id="PTHR11552">
    <property type="entry name" value="GLUCOSE-METHANOL-CHOLINE GMC OXIDOREDUCTASE"/>
    <property type="match status" value="1"/>
</dbReference>
<evidence type="ECO:0000256" key="5">
    <source>
        <dbReference type="PIRSR" id="PIRSR000137-2"/>
    </source>
</evidence>
<dbReference type="Proteomes" id="UP001172673">
    <property type="component" value="Unassembled WGS sequence"/>
</dbReference>
<sequence>MCAEQAPHADEHTRFDVIIVGGGTAGCVLASRLSAQQHLKILLLEAGVNRNDDINVCAPGLSRIMMRNPDYDWDFVTTPQVELENRVIYQTRGRMIGGSSAINSHCLLFPSKSMHDTWAKLCDDDRWSWEQMKDCYRRFMQVQTSVEASAAEDVSDEHNLPRVQASYPRKTHILSQAWEDVFEGVGALCDYEGQVEVGVGGLTCINAIDGRPGKGERSHAGKAYLAPVLGRPNLVIVEGALVERIVIEERKAKTGEELHATGVLYRQAGRLILASAELEVVLCAGVFGSPQILELSGIGHRDVLARANIECLLDLPGVGENLQDHLNYGPSVEVRPEIDTLDERRRSSALREQCRKEYEESRQGPYSEGGAHSFAYWPLQIFNSPSQNDELRRLLEEHPPKSGINQIQYDFVRDMITEAGEASATVFMTRIQRYTKVGEEAEGNYISVIAMLSHPFSRGSSHIRDSVPRSHPVINNGYLTDPFDVEILARHVLQIEQLLEQPALAAVLRPNGNRLPADFSHGTRTLDAAKPAIKKYGATNYHSCGTCAMMRPDLGGVVGGDLRVHGVSNLRICDASMFPIIPRANILSTVYAVAEKAAEIILQDFMQRR</sequence>
<dbReference type="SUPFAM" id="SSF54373">
    <property type="entry name" value="FAD-linked reductases, C-terminal domain"/>
    <property type="match status" value="1"/>
</dbReference>
<evidence type="ECO:0000256" key="2">
    <source>
        <dbReference type="ARBA" id="ARBA00010790"/>
    </source>
</evidence>
<evidence type="ECO:0000313" key="8">
    <source>
        <dbReference type="EMBL" id="KAJ9604062.1"/>
    </source>
</evidence>
<dbReference type="SUPFAM" id="SSF51905">
    <property type="entry name" value="FAD/NAD(P)-binding domain"/>
    <property type="match status" value="1"/>
</dbReference>
<reference evidence="8" key="1">
    <citation type="submission" date="2022-10" db="EMBL/GenBank/DDBJ databases">
        <title>Culturing micro-colonial fungi from biological soil crusts in the Mojave desert and describing Neophaeococcomyces mojavensis, and introducing the new genera and species Taxawa tesnikishii.</title>
        <authorList>
            <person name="Kurbessoian T."/>
            <person name="Stajich J.E."/>
        </authorList>
    </citation>
    <scope>NUCLEOTIDE SEQUENCE</scope>
    <source>
        <strain evidence="8">TK_41</strain>
    </source>
</reference>
<protein>
    <submittedName>
        <fullName evidence="8">Uncharacterized protein</fullName>
    </submittedName>
</protein>
<comment type="caution">
    <text evidence="8">The sequence shown here is derived from an EMBL/GenBank/DDBJ whole genome shotgun (WGS) entry which is preliminary data.</text>
</comment>
<dbReference type="Pfam" id="PF05199">
    <property type="entry name" value="GMC_oxred_C"/>
    <property type="match status" value="1"/>
</dbReference>
<dbReference type="InterPro" id="IPR007867">
    <property type="entry name" value="GMC_OxRtase_C"/>
</dbReference>
<dbReference type="Pfam" id="PF00732">
    <property type="entry name" value="GMC_oxred_N"/>
    <property type="match status" value="1"/>
</dbReference>
<feature type="domain" description="Glucose-methanol-choline oxidoreductase C-terminal" evidence="7">
    <location>
        <begin position="455"/>
        <end position="594"/>
    </location>
</feature>
<keyword evidence="3" id="KW-0285">Flavoprotein</keyword>
<evidence type="ECO:0000259" key="6">
    <source>
        <dbReference type="Pfam" id="PF00732"/>
    </source>
</evidence>
<evidence type="ECO:0000256" key="4">
    <source>
        <dbReference type="ARBA" id="ARBA00022827"/>
    </source>
</evidence>
<dbReference type="GO" id="GO:0050660">
    <property type="term" value="F:flavin adenine dinucleotide binding"/>
    <property type="evidence" value="ECO:0007669"/>
    <property type="project" value="InterPro"/>
</dbReference>
<organism evidence="8 9">
    <name type="scientific">Cladophialophora chaetospira</name>
    <dbReference type="NCBI Taxonomy" id="386627"/>
    <lineage>
        <taxon>Eukaryota</taxon>
        <taxon>Fungi</taxon>
        <taxon>Dikarya</taxon>
        <taxon>Ascomycota</taxon>
        <taxon>Pezizomycotina</taxon>
        <taxon>Eurotiomycetes</taxon>
        <taxon>Chaetothyriomycetidae</taxon>
        <taxon>Chaetothyriales</taxon>
        <taxon>Herpotrichiellaceae</taxon>
        <taxon>Cladophialophora</taxon>
    </lineage>
</organism>
<evidence type="ECO:0000256" key="3">
    <source>
        <dbReference type="ARBA" id="ARBA00022630"/>
    </source>
</evidence>
<accession>A0AA38WZL3</accession>
<dbReference type="Gene3D" id="3.30.560.10">
    <property type="entry name" value="Glucose Oxidase, domain 3"/>
    <property type="match status" value="1"/>
</dbReference>
<evidence type="ECO:0000259" key="7">
    <source>
        <dbReference type="Pfam" id="PF05199"/>
    </source>
</evidence>
<dbReference type="InterPro" id="IPR036188">
    <property type="entry name" value="FAD/NAD-bd_sf"/>
</dbReference>
<feature type="binding site" evidence="5">
    <location>
        <position position="242"/>
    </location>
    <ligand>
        <name>FAD</name>
        <dbReference type="ChEBI" id="CHEBI:57692"/>
    </ligand>
</feature>
<comment type="cofactor">
    <cofactor evidence="1 5">
        <name>FAD</name>
        <dbReference type="ChEBI" id="CHEBI:57692"/>
    </cofactor>
</comment>
<evidence type="ECO:0000313" key="9">
    <source>
        <dbReference type="Proteomes" id="UP001172673"/>
    </source>
</evidence>
<dbReference type="PANTHER" id="PTHR11552:SF147">
    <property type="entry name" value="CHOLINE DEHYDROGENASE, MITOCHONDRIAL"/>
    <property type="match status" value="1"/>
</dbReference>
<dbReference type="Gene3D" id="3.50.50.60">
    <property type="entry name" value="FAD/NAD(P)-binding domain"/>
    <property type="match status" value="1"/>
</dbReference>
<dbReference type="PIRSF" id="PIRSF000137">
    <property type="entry name" value="Alcohol_oxidase"/>
    <property type="match status" value="1"/>
</dbReference>
<dbReference type="InterPro" id="IPR000172">
    <property type="entry name" value="GMC_OxRdtase_N"/>
</dbReference>
<comment type="similarity">
    <text evidence="2">Belongs to the GMC oxidoreductase family.</text>
</comment>
<dbReference type="AlphaFoldDB" id="A0AA38WZL3"/>
<dbReference type="InterPro" id="IPR012132">
    <property type="entry name" value="GMC_OxRdtase"/>
</dbReference>